<dbReference type="AlphaFoldDB" id="A0A1I7VGJ2"/>
<dbReference type="InterPro" id="IPR036188">
    <property type="entry name" value="FAD/NAD-bd_sf"/>
</dbReference>
<dbReference type="Pfam" id="PF01593">
    <property type="entry name" value="Amino_oxidase"/>
    <property type="match status" value="1"/>
</dbReference>
<dbReference type="KEGG" id="loa:LOAG_01599"/>
<evidence type="ECO:0000259" key="1">
    <source>
        <dbReference type="Pfam" id="PF01593"/>
    </source>
</evidence>
<dbReference type="STRING" id="7209.A0A1I7VGJ2"/>
<reference evidence="4" key="2">
    <citation type="submission" date="2016-11" db="UniProtKB">
        <authorList>
            <consortium name="WormBaseParasite"/>
        </authorList>
    </citation>
    <scope>IDENTIFICATION</scope>
</reference>
<evidence type="ECO:0000313" key="3">
    <source>
        <dbReference type="Proteomes" id="UP000095285"/>
    </source>
</evidence>
<dbReference type="InParanoid" id="A0A1I7VGJ2"/>
<dbReference type="SUPFAM" id="SSF51971">
    <property type="entry name" value="Nucleotide-binding domain"/>
    <property type="match status" value="1"/>
</dbReference>
<dbReference type="Proteomes" id="UP000095285">
    <property type="component" value="Unassembled WGS sequence"/>
</dbReference>
<name>A0A1I7VGJ2_LOALO</name>
<proteinExistence type="predicted"/>
<dbReference type="OMA" id="PDTIFYR"/>
<dbReference type="PANTHER" id="PTHR21197">
    <property type="entry name" value="UDP-GALACTOPYRANOSE MUTASE"/>
    <property type="match status" value="1"/>
</dbReference>
<dbReference type="CTD" id="9938985"/>
<dbReference type="WBParaSite" id="EN70_231">
    <property type="protein sequence ID" value="EN70_231"/>
    <property type="gene ID" value="EN70_231"/>
</dbReference>
<dbReference type="OrthoDB" id="38045at2759"/>
<dbReference type="GO" id="GO:0005829">
    <property type="term" value="C:cytosol"/>
    <property type="evidence" value="ECO:0007669"/>
    <property type="project" value="TreeGrafter"/>
</dbReference>
<gene>
    <name evidence="2 4" type="ORF">LOAG_01599</name>
</gene>
<dbReference type="EMBL" id="JH712066">
    <property type="protein sequence ID" value="EFO26876.1"/>
    <property type="molecule type" value="Genomic_DNA"/>
</dbReference>
<dbReference type="Gene3D" id="3.50.50.60">
    <property type="entry name" value="FAD/NAD(P)-binding domain"/>
    <property type="match status" value="1"/>
</dbReference>
<evidence type="ECO:0000313" key="4">
    <source>
        <dbReference type="WBParaSite" id="EN70_231"/>
    </source>
</evidence>
<dbReference type="InterPro" id="IPR002937">
    <property type="entry name" value="Amino_oxidase"/>
</dbReference>
<dbReference type="RefSeq" id="XP_003137186.1">
    <property type="nucleotide sequence ID" value="XM_003137138.1"/>
</dbReference>
<dbReference type="GeneID" id="9938985"/>
<dbReference type="PANTHER" id="PTHR21197:SF0">
    <property type="entry name" value="UDP-GALACTOPYRANOSE MUTASE"/>
    <property type="match status" value="1"/>
</dbReference>
<reference evidence="2 3" key="1">
    <citation type="submission" date="2012-04" db="EMBL/GenBank/DDBJ databases">
        <title>The Genome Sequence of Loa loa.</title>
        <authorList>
            <consortium name="The Broad Institute Genome Sequencing Platform"/>
            <consortium name="Broad Institute Genome Sequencing Center for Infectious Disease"/>
            <person name="Nutman T.B."/>
            <person name="Fink D.L."/>
            <person name="Russ C."/>
            <person name="Young S."/>
            <person name="Zeng Q."/>
            <person name="Gargeya S."/>
            <person name="Alvarado L."/>
            <person name="Berlin A."/>
            <person name="Chapman S.B."/>
            <person name="Chen Z."/>
            <person name="Freedman E."/>
            <person name="Gellesch M."/>
            <person name="Goldberg J."/>
            <person name="Griggs A."/>
            <person name="Gujja S."/>
            <person name="Heilman E.R."/>
            <person name="Heiman D."/>
            <person name="Howarth C."/>
            <person name="Mehta T."/>
            <person name="Neiman D."/>
            <person name="Pearson M."/>
            <person name="Roberts A."/>
            <person name="Saif S."/>
            <person name="Shea T."/>
            <person name="Shenoy N."/>
            <person name="Sisk P."/>
            <person name="Stolte C."/>
            <person name="Sykes S."/>
            <person name="White J."/>
            <person name="Yandava C."/>
            <person name="Haas B."/>
            <person name="Henn M.R."/>
            <person name="Nusbaum C."/>
            <person name="Birren B."/>
        </authorList>
    </citation>
    <scope>NUCLEOTIDE SEQUENCE [LARGE SCALE GENOMIC DNA]</scope>
</reference>
<protein>
    <submittedName>
        <fullName evidence="4">Amino_oxidase domain-containing protein</fullName>
    </submittedName>
</protein>
<dbReference type="GO" id="GO:0050660">
    <property type="term" value="F:flavin adenine dinucleotide binding"/>
    <property type="evidence" value="ECO:0007669"/>
    <property type="project" value="TreeGrafter"/>
</dbReference>
<sequence length="482" mass="55343">MSSLKVDKGFRLVIIGAGPTAIGMLHRIYSLITEGTISEEDIQVVVLEKEDEVGGLARSVTDEKGFTWDLGVHVLGVSKYHEFEEVINSAVNKWNKVRRSVKADLAHLFKSDNPYSNYVPYPVQHSIPYFPPIIRQKCISELKDLQGLPMSCSNFAEYSANIFGSTLLDIFIRPYNRKITVFVSIWTVELEEMNAFWARSRVPTIDLSNIELRCGRSLQELDDDLSSSMTCFRYPRDYKGVGKIWEKIARRYPESIFHFKEKVRGIDIRAKKVITEDLNSGTHSYDYNAVLSTLPIPELSTISTVISDVNLKYSKVILVGLGLKHPQCEWTQLVTWAYFPLPDTIFYRCTFLSNFSDNLTPDCNQFWSVLCEIGLEADADFLEDEVIVKVIEGLKLKGIIVDNNEIVDKWLYILPYGYPIPTVNRDEELQRCHEAFQAHNIYSRGRFGGWKYEISNQDHCFMMGMQCADLILFKVKETLYTF</sequence>
<dbReference type="GO" id="GO:0008767">
    <property type="term" value="F:UDP-galactopyranose mutase activity"/>
    <property type="evidence" value="ECO:0007669"/>
    <property type="project" value="TreeGrafter"/>
</dbReference>
<dbReference type="eggNOG" id="ENOG502QQ27">
    <property type="taxonomic scope" value="Eukaryota"/>
</dbReference>
<accession>A0A1S0UAL4</accession>
<dbReference type="GO" id="GO:0016491">
    <property type="term" value="F:oxidoreductase activity"/>
    <property type="evidence" value="ECO:0007669"/>
    <property type="project" value="InterPro"/>
</dbReference>
<accession>A0A1I7VGJ2</accession>
<evidence type="ECO:0000313" key="2">
    <source>
        <dbReference type="EMBL" id="EFO26876.1"/>
    </source>
</evidence>
<organism evidence="3 4">
    <name type="scientific">Loa loa</name>
    <name type="common">Eye worm</name>
    <name type="synonym">Filaria loa</name>
    <dbReference type="NCBI Taxonomy" id="7209"/>
    <lineage>
        <taxon>Eukaryota</taxon>
        <taxon>Metazoa</taxon>
        <taxon>Ecdysozoa</taxon>
        <taxon>Nematoda</taxon>
        <taxon>Chromadorea</taxon>
        <taxon>Rhabditida</taxon>
        <taxon>Spirurina</taxon>
        <taxon>Spiruromorpha</taxon>
        <taxon>Filarioidea</taxon>
        <taxon>Onchocercidae</taxon>
        <taxon>Loa</taxon>
    </lineage>
</organism>
<keyword evidence="3" id="KW-1185">Reference proteome</keyword>
<feature type="domain" description="Amine oxidase" evidence="1">
    <location>
        <begin position="42"/>
        <end position="302"/>
    </location>
</feature>